<evidence type="ECO:0000313" key="2">
    <source>
        <dbReference type="Proteomes" id="UP000295223"/>
    </source>
</evidence>
<dbReference type="GeneID" id="39752402"/>
<organism evidence="1 2">
    <name type="scientific">Salmonella senftenberg</name>
    <dbReference type="NCBI Taxonomy" id="28150"/>
    <lineage>
        <taxon>Bacteria</taxon>
        <taxon>Pseudomonadati</taxon>
        <taxon>Pseudomonadota</taxon>
        <taxon>Gammaproteobacteria</taxon>
        <taxon>Enterobacterales</taxon>
        <taxon>Enterobacteriaceae</taxon>
        <taxon>Salmonella</taxon>
    </lineage>
</organism>
<name>A0A4P7LWC6_SALSE</name>
<accession>A0A4P7LWC6</accession>
<sequence length="170" mass="20009">MNSLMIKASPEKLTEIYFLEYLHHRHNIDMPYTYTAEDFVNFTTNNPVIKHTMKFLALQLYNSHREKPLLNLFYMLYITKEINISEIGGNIFFIEPYSCIVDMSGPYDLKLLKQKELEFIDEITVVSEKDKKDLLIVRESIASTIAKIEQKEIEQVMNEKPVTIKKKARL</sequence>
<reference evidence="1 2" key="1">
    <citation type="submission" date="2019-04" db="EMBL/GenBank/DDBJ databases">
        <title>Development of a multi-locus typing scheme for an Enterobacteriaceae linear plasmid that mediates inter-species transfer of flagella.</title>
        <authorList>
            <person name="Robertson J."/>
            <person name="Lin J."/>
            <person name="Wren-Hedegus A."/>
            <person name="Arya G."/>
            <person name="Carrillo C."/>
            <person name="Nash J.H.E."/>
        </authorList>
    </citation>
    <scope>NUCLEOTIDE SEQUENCE [LARGE SCALE GENOMIC DNA]</scope>
    <source>
        <strain evidence="1 2">SA20130280</strain>
        <plasmid evidence="2">psa20130280.1</plasmid>
    </source>
</reference>
<keyword evidence="1" id="KW-0614">Plasmid</keyword>
<gene>
    <name evidence="1" type="ORF">E5F22_24035</name>
</gene>
<dbReference type="EMBL" id="CP038594">
    <property type="protein sequence ID" value="QBY65735.1"/>
    <property type="molecule type" value="Genomic_DNA"/>
</dbReference>
<protein>
    <submittedName>
        <fullName evidence="1">Uncharacterized protein</fullName>
    </submittedName>
</protein>
<dbReference type="AlphaFoldDB" id="A0A4P7LWC6"/>
<dbReference type="Proteomes" id="UP000295223">
    <property type="component" value="Plasmid pSA20130280.1"/>
</dbReference>
<geneLocation type="plasmid" evidence="2">
    <name>psa20130280.1</name>
</geneLocation>
<dbReference type="RefSeq" id="WP_058672241.1">
    <property type="nucleotide sequence ID" value="NZ_CP038592.1"/>
</dbReference>
<evidence type="ECO:0000313" key="1">
    <source>
        <dbReference type="EMBL" id="QBY65735.1"/>
    </source>
</evidence>
<proteinExistence type="predicted"/>